<accession>A0A3P4B0F4</accession>
<protein>
    <submittedName>
        <fullName evidence="8">Branched-chain amino acid transport system / permease component</fullName>
    </submittedName>
</protein>
<dbReference type="CDD" id="cd06580">
    <property type="entry name" value="TM_PBP1_transp_TpRbsC_like"/>
    <property type="match status" value="1"/>
</dbReference>
<gene>
    <name evidence="8" type="ORF">PIGHUM_01842</name>
</gene>
<reference evidence="8 9" key="1">
    <citation type="submission" date="2018-10" db="EMBL/GenBank/DDBJ databases">
        <authorList>
            <person name="Criscuolo A."/>
        </authorList>
    </citation>
    <scope>NUCLEOTIDE SEQUENCE [LARGE SCALE GENOMIC DNA]</scope>
    <source>
        <strain evidence="8">DnA1</strain>
    </source>
</reference>
<feature type="chain" id="PRO_5018007863" evidence="7">
    <location>
        <begin position="25"/>
        <end position="308"/>
    </location>
</feature>
<feature type="transmembrane region" description="Helical" evidence="6">
    <location>
        <begin position="34"/>
        <end position="56"/>
    </location>
</feature>
<evidence type="ECO:0000256" key="2">
    <source>
        <dbReference type="ARBA" id="ARBA00022475"/>
    </source>
</evidence>
<keyword evidence="4 6" id="KW-1133">Transmembrane helix</keyword>
<keyword evidence="3 6" id="KW-0812">Transmembrane</keyword>
<dbReference type="GO" id="GO:0022857">
    <property type="term" value="F:transmembrane transporter activity"/>
    <property type="evidence" value="ECO:0007669"/>
    <property type="project" value="InterPro"/>
</dbReference>
<keyword evidence="2" id="KW-1003">Cell membrane</keyword>
<feature type="transmembrane region" description="Helical" evidence="6">
    <location>
        <begin position="92"/>
        <end position="113"/>
    </location>
</feature>
<feature type="signal peptide" evidence="7">
    <location>
        <begin position="1"/>
        <end position="24"/>
    </location>
</feature>
<feature type="transmembrane region" description="Helical" evidence="6">
    <location>
        <begin position="224"/>
        <end position="249"/>
    </location>
</feature>
<keyword evidence="9" id="KW-1185">Reference proteome</keyword>
<evidence type="ECO:0000256" key="3">
    <source>
        <dbReference type="ARBA" id="ARBA00022692"/>
    </source>
</evidence>
<feature type="transmembrane region" description="Helical" evidence="6">
    <location>
        <begin position="133"/>
        <end position="160"/>
    </location>
</feature>
<dbReference type="Pfam" id="PF02653">
    <property type="entry name" value="BPD_transp_2"/>
    <property type="match status" value="1"/>
</dbReference>
<dbReference type="AlphaFoldDB" id="A0A3P4B0F4"/>
<keyword evidence="5 6" id="KW-0472">Membrane</keyword>
<feature type="transmembrane region" description="Helical" evidence="6">
    <location>
        <begin position="63"/>
        <end position="86"/>
    </location>
</feature>
<evidence type="ECO:0000313" key="9">
    <source>
        <dbReference type="Proteomes" id="UP000277294"/>
    </source>
</evidence>
<dbReference type="Proteomes" id="UP000277294">
    <property type="component" value="Unassembled WGS sequence"/>
</dbReference>
<feature type="transmembrane region" description="Helical" evidence="6">
    <location>
        <begin position="269"/>
        <end position="287"/>
    </location>
</feature>
<dbReference type="EMBL" id="UWPJ01000016">
    <property type="protein sequence ID" value="VCU69777.1"/>
    <property type="molecule type" value="Genomic_DNA"/>
</dbReference>
<evidence type="ECO:0000256" key="4">
    <source>
        <dbReference type="ARBA" id="ARBA00022989"/>
    </source>
</evidence>
<dbReference type="PANTHER" id="PTHR43370:SF2">
    <property type="entry name" value="ABC TRANSPORTER PERMEASE PROTEIN"/>
    <property type="match status" value="1"/>
</dbReference>
<proteinExistence type="predicted"/>
<comment type="subcellular location">
    <subcellularLocation>
        <location evidence="1">Cell membrane</location>
        <topology evidence="1">Multi-pass membrane protein</topology>
    </subcellularLocation>
</comment>
<keyword evidence="7" id="KW-0732">Signal</keyword>
<evidence type="ECO:0000256" key="1">
    <source>
        <dbReference type="ARBA" id="ARBA00004651"/>
    </source>
</evidence>
<evidence type="ECO:0000313" key="8">
    <source>
        <dbReference type="EMBL" id="VCU69777.1"/>
    </source>
</evidence>
<name>A0A3P4B0F4_9BURK</name>
<dbReference type="GO" id="GO:0005886">
    <property type="term" value="C:plasma membrane"/>
    <property type="evidence" value="ECO:0007669"/>
    <property type="project" value="UniProtKB-SubCell"/>
</dbReference>
<dbReference type="InterPro" id="IPR001851">
    <property type="entry name" value="ABC_transp_permease"/>
</dbReference>
<feature type="transmembrane region" description="Helical" evidence="6">
    <location>
        <begin position="190"/>
        <end position="212"/>
    </location>
</feature>
<organism evidence="8 9">
    <name type="scientific">Pigmentiphaga humi</name>
    <dbReference type="NCBI Taxonomy" id="2478468"/>
    <lineage>
        <taxon>Bacteria</taxon>
        <taxon>Pseudomonadati</taxon>
        <taxon>Pseudomonadota</taxon>
        <taxon>Betaproteobacteria</taxon>
        <taxon>Burkholderiales</taxon>
        <taxon>Alcaligenaceae</taxon>
        <taxon>Pigmentiphaga</taxon>
    </lineage>
</organism>
<evidence type="ECO:0000256" key="5">
    <source>
        <dbReference type="ARBA" id="ARBA00023136"/>
    </source>
</evidence>
<sequence>MMTAYGLLTLAAATLNAGTPLALAALGLALNERAGVINLGAEGMMLLAAATGFAVAFQTGSPWWGLAAGAAAGAAPAAGFALLVIVFNANQYGSGLAVMLFGSGLSAFAGGTYAGRSLERVQAGWPLLREIPWLGPTLFSLHPLVFATMALAGLSGWFLYRTRAGMLLRAVGESPESAHALGHAVGRVRLLAILAGGVCCGLAGAYLSVVYTQLWSEGMVAGRGWMALALIAFGMWHPLRILLGAYLFGGLTILQFQLQSMGVQLPSQFLAMLPYVCTIAVLALRGADPAWLRRNMPRSLGRPFLPER</sequence>
<evidence type="ECO:0000256" key="7">
    <source>
        <dbReference type="SAM" id="SignalP"/>
    </source>
</evidence>
<evidence type="ECO:0000256" key="6">
    <source>
        <dbReference type="SAM" id="Phobius"/>
    </source>
</evidence>
<dbReference type="PANTHER" id="PTHR43370">
    <property type="entry name" value="SUGAR ABC TRANSPORTER INTEGRAL MEMBRANE PROTEIN-RELATED"/>
    <property type="match status" value="1"/>
</dbReference>